<dbReference type="InterPro" id="IPR003148">
    <property type="entry name" value="RCK_N"/>
</dbReference>
<dbReference type="RefSeq" id="WP_160628800.1">
    <property type="nucleotide sequence ID" value="NZ_CP047593.1"/>
</dbReference>
<dbReference type="AlphaFoldDB" id="A0A6P1MC04"/>
<keyword evidence="2" id="KW-0472">Membrane</keyword>
<accession>A0A6P1MC04</accession>
<keyword evidence="2" id="KW-0812">Transmembrane</keyword>
<sequence length="331" mass="35862">MKFDVPFGRSGTGLRSGLIGIVSVLFSGMIGYHVIEGWRWLDGLYMTVITVSTVGIMEVHPLSDAGRIFTCLLILFGVGVMAYCLTRLAEFMLHRSLTNVLGRRAMKKKIETMKNHAIICGYGRTGSRVVAELQAAGLDFVIIDNSEEVIARLEERGIACVHGDATKEESLAAANIDSADSLVATLETDPDNLYLTLTASGLRPGLRIIARVNDPESTDKFRKAGARRVVSPVASGANQIAQLITRPAMVDLVELVTRKKSIALKVVEHPLEETSEMIGKTLAEARVRQTLGCMVIAIKHLDGDTAFDPGPNTRLQLGDILVGIHQPENSA</sequence>
<dbReference type="Pfam" id="PF02254">
    <property type="entry name" value="TrkA_N"/>
    <property type="match status" value="1"/>
</dbReference>
<gene>
    <name evidence="5" type="ORF">GT409_09160</name>
</gene>
<dbReference type="PANTHER" id="PTHR43833">
    <property type="entry name" value="POTASSIUM CHANNEL PROTEIN 2-RELATED-RELATED"/>
    <property type="match status" value="1"/>
</dbReference>
<dbReference type="SUPFAM" id="SSF51735">
    <property type="entry name" value="NAD(P)-binding Rossmann-fold domains"/>
    <property type="match status" value="1"/>
</dbReference>
<dbReference type="Gene3D" id="3.40.50.720">
    <property type="entry name" value="NAD(P)-binding Rossmann-like Domain"/>
    <property type="match status" value="1"/>
</dbReference>
<evidence type="ECO:0000313" key="6">
    <source>
        <dbReference type="Proteomes" id="UP000464954"/>
    </source>
</evidence>
<feature type="transmembrane region" description="Helical" evidence="2">
    <location>
        <begin position="12"/>
        <end position="35"/>
    </location>
</feature>
<dbReference type="PROSITE" id="PS51201">
    <property type="entry name" value="RCK_N"/>
    <property type="match status" value="1"/>
</dbReference>
<dbReference type="InterPro" id="IPR036291">
    <property type="entry name" value="NAD(P)-bd_dom_sf"/>
</dbReference>
<evidence type="ECO:0000259" key="4">
    <source>
        <dbReference type="PROSITE" id="PS51202"/>
    </source>
</evidence>
<dbReference type="GO" id="GO:0006813">
    <property type="term" value="P:potassium ion transport"/>
    <property type="evidence" value="ECO:0007669"/>
    <property type="project" value="InterPro"/>
</dbReference>
<proteinExistence type="predicted"/>
<dbReference type="PANTHER" id="PTHR43833:SF9">
    <property type="entry name" value="POTASSIUM CHANNEL PROTEIN YUGO-RELATED"/>
    <property type="match status" value="1"/>
</dbReference>
<keyword evidence="5" id="KW-0407">Ion channel</keyword>
<dbReference type="Pfam" id="PF07885">
    <property type="entry name" value="Ion_trans_2"/>
    <property type="match status" value="1"/>
</dbReference>
<reference evidence="5 6" key="1">
    <citation type="submission" date="2020-01" db="EMBL/GenBank/DDBJ databases">
        <title>Ponticoccus aerotolerans gen. nov., sp. nov., an anaerobic bacterium and proposal of Ponticoccusceae fam. nov., Ponticoccusles ord. nov. and Ponticoccuse classis nov. in the phylum Kiritimatiellaeota.</title>
        <authorList>
            <person name="Zhou L.Y."/>
            <person name="Du Z.J."/>
        </authorList>
    </citation>
    <scope>NUCLEOTIDE SEQUENCE [LARGE SCALE GENOMIC DNA]</scope>
    <source>
        <strain evidence="5 6">S-5007</strain>
    </source>
</reference>
<feature type="transmembrane region" description="Helical" evidence="2">
    <location>
        <begin position="65"/>
        <end position="85"/>
    </location>
</feature>
<dbReference type="Pfam" id="PF02080">
    <property type="entry name" value="TrkA_C"/>
    <property type="match status" value="1"/>
</dbReference>
<evidence type="ECO:0000256" key="1">
    <source>
        <dbReference type="ARBA" id="ARBA00004651"/>
    </source>
</evidence>
<name>A0A6P1MC04_9BACT</name>
<dbReference type="EMBL" id="CP047593">
    <property type="protein sequence ID" value="QHI69618.1"/>
    <property type="molecule type" value="Genomic_DNA"/>
</dbReference>
<dbReference type="InterPro" id="IPR013099">
    <property type="entry name" value="K_chnl_dom"/>
</dbReference>
<dbReference type="Gene3D" id="1.10.287.70">
    <property type="match status" value="1"/>
</dbReference>
<dbReference type="SUPFAM" id="SSF116726">
    <property type="entry name" value="TrkA C-terminal domain-like"/>
    <property type="match status" value="1"/>
</dbReference>
<evidence type="ECO:0000256" key="2">
    <source>
        <dbReference type="SAM" id="Phobius"/>
    </source>
</evidence>
<dbReference type="KEGG" id="taer:GT409_09160"/>
<protein>
    <submittedName>
        <fullName evidence="5">Potassium channel protein</fullName>
    </submittedName>
</protein>
<dbReference type="Proteomes" id="UP000464954">
    <property type="component" value="Chromosome"/>
</dbReference>
<keyword evidence="5" id="KW-0813">Transport</keyword>
<dbReference type="Gene3D" id="3.30.70.1450">
    <property type="entry name" value="Regulator of K+ conductance, C-terminal domain"/>
    <property type="match status" value="1"/>
</dbReference>
<keyword evidence="5" id="KW-0406">Ion transport</keyword>
<dbReference type="GO" id="GO:0005886">
    <property type="term" value="C:plasma membrane"/>
    <property type="evidence" value="ECO:0007669"/>
    <property type="project" value="UniProtKB-SubCell"/>
</dbReference>
<dbReference type="GO" id="GO:0008324">
    <property type="term" value="F:monoatomic cation transmembrane transporter activity"/>
    <property type="evidence" value="ECO:0007669"/>
    <property type="project" value="InterPro"/>
</dbReference>
<comment type="subcellular location">
    <subcellularLocation>
        <location evidence="1">Cell membrane</location>
        <topology evidence="1">Multi-pass membrane protein</topology>
    </subcellularLocation>
</comment>
<keyword evidence="2" id="KW-1133">Transmembrane helix</keyword>
<keyword evidence="6" id="KW-1185">Reference proteome</keyword>
<feature type="domain" description="RCK N-terminal" evidence="3">
    <location>
        <begin position="114"/>
        <end position="231"/>
    </location>
</feature>
<dbReference type="SUPFAM" id="SSF81324">
    <property type="entry name" value="Voltage-gated potassium channels"/>
    <property type="match status" value="1"/>
</dbReference>
<dbReference type="InterPro" id="IPR036721">
    <property type="entry name" value="RCK_C_sf"/>
</dbReference>
<dbReference type="PROSITE" id="PS51202">
    <property type="entry name" value="RCK_C"/>
    <property type="match status" value="1"/>
</dbReference>
<dbReference type="InterPro" id="IPR006037">
    <property type="entry name" value="RCK_C"/>
</dbReference>
<evidence type="ECO:0000259" key="3">
    <source>
        <dbReference type="PROSITE" id="PS51201"/>
    </source>
</evidence>
<evidence type="ECO:0000313" key="5">
    <source>
        <dbReference type="EMBL" id="QHI69618.1"/>
    </source>
</evidence>
<dbReference type="InterPro" id="IPR050721">
    <property type="entry name" value="Trk_Ktr_HKT_K-transport"/>
</dbReference>
<feature type="domain" description="RCK C-terminal" evidence="4">
    <location>
        <begin position="253"/>
        <end position="331"/>
    </location>
</feature>
<organism evidence="5 6">
    <name type="scientific">Tichowtungia aerotolerans</name>
    <dbReference type="NCBI Taxonomy" id="2697043"/>
    <lineage>
        <taxon>Bacteria</taxon>
        <taxon>Pseudomonadati</taxon>
        <taxon>Kiritimatiellota</taxon>
        <taxon>Tichowtungiia</taxon>
        <taxon>Tichowtungiales</taxon>
        <taxon>Tichowtungiaceae</taxon>
        <taxon>Tichowtungia</taxon>
    </lineage>
</organism>